<dbReference type="SMART" id="SM00421">
    <property type="entry name" value="HTH_LUXR"/>
    <property type="match status" value="1"/>
</dbReference>
<protein>
    <submittedName>
        <fullName evidence="6">Response regulator transcription factor</fullName>
    </submittedName>
</protein>
<evidence type="ECO:0000313" key="7">
    <source>
        <dbReference type="Proteomes" id="UP001602058"/>
    </source>
</evidence>
<keyword evidence="1" id="KW-0805">Transcription regulation</keyword>
<evidence type="ECO:0000256" key="1">
    <source>
        <dbReference type="ARBA" id="ARBA00023015"/>
    </source>
</evidence>
<evidence type="ECO:0000256" key="4">
    <source>
        <dbReference type="SAM" id="MobiDB-lite"/>
    </source>
</evidence>
<evidence type="ECO:0000256" key="3">
    <source>
        <dbReference type="ARBA" id="ARBA00023163"/>
    </source>
</evidence>
<dbReference type="InterPro" id="IPR016032">
    <property type="entry name" value="Sig_transdc_resp-reg_C-effctor"/>
</dbReference>
<dbReference type="RefSeq" id="WP_351086270.1">
    <property type="nucleotide sequence ID" value="NZ_JBEOZG010000037.1"/>
</dbReference>
<reference evidence="6 7" key="1">
    <citation type="submission" date="2024-10" db="EMBL/GenBank/DDBJ databases">
        <title>The Natural Products Discovery Center: Release of the First 8490 Sequenced Strains for Exploring Actinobacteria Biosynthetic Diversity.</title>
        <authorList>
            <person name="Kalkreuter E."/>
            <person name="Kautsar S.A."/>
            <person name="Yang D."/>
            <person name="Bader C.D."/>
            <person name="Teijaro C.N."/>
            <person name="Fluegel L."/>
            <person name="Davis C.M."/>
            <person name="Simpson J.R."/>
            <person name="Lauterbach L."/>
            <person name="Steele A.D."/>
            <person name="Gui C."/>
            <person name="Meng S."/>
            <person name="Li G."/>
            <person name="Viehrig K."/>
            <person name="Ye F."/>
            <person name="Su P."/>
            <person name="Kiefer A.F."/>
            <person name="Nichols A."/>
            <person name="Cepeda A.J."/>
            <person name="Yan W."/>
            <person name="Fan B."/>
            <person name="Jiang Y."/>
            <person name="Adhikari A."/>
            <person name="Zheng C.-J."/>
            <person name="Schuster L."/>
            <person name="Cowan T.M."/>
            <person name="Smanski M.J."/>
            <person name="Chevrette M.G."/>
            <person name="De Carvalho L.P.S."/>
            <person name="Shen B."/>
        </authorList>
    </citation>
    <scope>NUCLEOTIDE SEQUENCE [LARGE SCALE GENOMIC DNA]</scope>
    <source>
        <strain evidence="6 7">NPDC001390</strain>
    </source>
</reference>
<keyword evidence="7" id="KW-1185">Reference proteome</keyword>
<comment type="caution">
    <text evidence="6">The sequence shown here is derived from an EMBL/GenBank/DDBJ whole genome shotgun (WGS) entry which is preliminary data.</text>
</comment>
<feature type="domain" description="HTH luxR-type" evidence="5">
    <location>
        <begin position="1"/>
        <end position="59"/>
    </location>
</feature>
<evidence type="ECO:0000259" key="5">
    <source>
        <dbReference type="PROSITE" id="PS50043"/>
    </source>
</evidence>
<dbReference type="PANTHER" id="PTHR44688:SF16">
    <property type="entry name" value="DNA-BINDING TRANSCRIPTIONAL ACTIVATOR DEVR_DOSR"/>
    <property type="match status" value="1"/>
</dbReference>
<dbReference type="Proteomes" id="UP001602058">
    <property type="component" value="Unassembled WGS sequence"/>
</dbReference>
<evidence type="ECO:0000313" key="6">
    <source>
        <dbReference type="EMBL" id="MFF4526948.1"/>
    </source>
</evidence>
<feature type="compositionally biased region" description="Low complexity" evidence="4">
    <location>
        <begin position="79"/>
        <end position="90"/>
    </location>
</feature>
<evidence type="ECO:0000256" key="2">
    <source>
        <dbReference type="ARBA" id="ARBA00023125"/>
    </source>
</evidence>
<dbReference type="PROSITE" id="PS50043">
    <property type="entry name" value="HTH_LUXR_2"/>
    <property type="match status" value="1"/>
</dbReference>
<keyword evidence="2" id="KW-0238">DNA-binding</keyword>
<dbReference type="CDD" id="cd06170">
    <property type="entry name" value="LuxR_C_like"/>
    <property type="match status" value="1"/>
</dbReference>
<dbReference type="SUPFAM" id="SSF46894">
    <property type="entry name" value="C-terminal effector domain of the bipartite response regulators"/>
    <property type="match status" value="1"/>
</dbReference>
<feature type="region of interest" description="Disordered" evidence="4">
    <location>
        <begin position="70"/>
        <end position="90"/>
    </location>
</feature>
<dbReference type="EMBL" id="JBIAWJ010000031">
    <property type="protein sequence ID" value="MFF4526948.1"/>
    <property type="molecule type" value="Genomic_DNA"/>
</dbReference>
<gene>
    <name evidence="6" type="ORF">ACFY1D_36885</name>
</gene>
<dbReference type="Gene3D" id="1.10.10.10">
    <property type="entry name" value="Winged helix-like DNA-binding domain superfamily/Winged helix DNA-binding domain"/>
    <property type="match status" value="1"/>
</dbReference>
<dbReference type="PANTHER" id="PTHR44688">
    <property type="entry name" value="DNA-BINDING TRANSCRIPTIONAL ACTIVATOR DEVR_DOSR"/>
    <property type="match status" value="1"/>
</dbReference>
<dbReference type="InterPro" id="IPR036388">
    <property type="entry name" value="WH-like_DNA-bd_sf"/>
</dbReference>
<dbReference type="InterPro" id="IPR000792">
    <property type="entry name" value="Tscrpt_reg_LuxR_C"/>
</dbReference>
<proteinExistence type="predicted"/>
<dbReference type="PRINTS" id="PR00038">
    <property type="entry name" value="HTHLUXR"/>
</dbReference>
<keyword evidence="3" id="KW-0804">Transcription</keyword>
<accession>A0ABW6UW29</accession>
<organism evidence="6 7">
    <name type="scientific">Streptomyces bluensis</name>
    <dbReference type="NCBI Taxonomy" id="33897"/>
    <lineage>
        <taxon>Bacteria</taxon>
        <taxon>Bacillati</taxon>
        <taxon>Actinomycetota</taxon>
        <taxon>Actinomycetes</taxon>
        <taxon>Kitasatosporales</taxon>
        <taxon>Streptomycetaceae</taxon>
        <taxon>Streptomyces</taxon>
    </lineage>
</organism>
<name>A0ABW6UW29_9ACTN</name>
<dbReference type="PROSITE" id="PS00622">
    <property type="entry name" value="HTH_LUXR_1"/>
    <property type="match status" value="1"/>
</dbReference>
<sequence length="90" mass="9729">MTRRQVEILRLAANGNTNQAIARFLGVSLETIKSQLRAIYPKLRVSDRTQAVAVAIRVGLLTVDDIALPRGLQDRPGRRGPAGQQGVTGP</sequence>
<dbReference type="Pfam" id="PF00196">
    <property type="entry name" value="GerE"/>
    <property type="match status" value="1"/>
</dbReference>